<dbReference type="RefSeq" id="WP_266011230.1">
    <property type="nucleotide sequence ID" value="NZ_JAPFQP010000001.1"/>
</dbReference>
<dbReference type="InterPro" id="IPR032710">
    <property type="entry name" value="NTF2-like_dom_sf"/>
</dbReference>
<comment type="caution">
    <text evidence="2">The sequence shown here is derived from an EMBL/GenBank/DDBJ whole genome shotgun (WGS) entry which is preliminary data.</text>
</comment>
<dbReference type="InterPro" id="IPR027843">
    <property type="entry name" value="DUF4440"/>
</dbReference>
<reference evidence="2" key="1">
    <citation type="submission" date="2022-11" db="EMBL/GenBank/DDBJ databases">
        <title>The characterization of three novel Bacteroidetes species and genomic analysis of their roles in tidal elemental geochemical cycles.</title>
        <authorList>
            <person name="Ma K.-J."/>
        </authorList>
    </citation>
    <scope>NUCLEOTIDE SEQUENCE</scope>
    <source>
        <strain evidence="2">M415</strain>
    </source>
</reference>
<feature type="domain" description="DUF4440" evidence="1">
    <location>
        <begin position="44"/>
        <end position="156"/>
    </location>
</feature>
<protein>
    <submittedName>
        <fullName evidence="2">Nuclear transport factor 2 family protein</fullName>
    </submittedName>
</protein>
<dbReference type="Gene3D" id="3.10.450.50">
    <property type="match status" value="1"/>
</dbReference>
<dbReference type="AlphaFoldDB" id="A0AAE3MJK0"/>
<dbReference type="Proteomes" id="UP001207116">
    <property type="component" value="Unassembled WGS sequence"/>
</dbReference>
<dbReference type="EMBL" id="JAPFQP010000001">
    <property type="protein sequence ID" value="MCX2718880.1"/>
    <property type="molecule type" value="Genomic_DNA"/>
</dbReference>
<proteinExistence type="predicted"/>
<dbReference type="SUPFAM" id="SSF54427">
    <property type="entry name" value="NTF2-like"/>
    <property type="match status" value="1"/>
</dbReference>
<name>A0AAE3MJK0_9FLAO</name>
<evidence type="ECO:0000313" key="3">
    <source>
        <dbReference type="Proteomes" id="UP001207116"/>
    </source>
</evidence>
<keyword evidence="3" id="KW-1185">Reference proteome</keyword>
<dbReference type="Pfam" id="PF14534">
    <property type="entry name" value="DUF4440"/>
    <property type="match status" value="1"/>
</dbReference>
<evidence type="ECO:0000259" key="1">
    <source>
        <dbReference type="Pfam" id="PF14534"/>
    </source>
</evidence>
<organism evidence="2 3">
    <name type="scientific">Lentiprolixibacter aurantiacus</name>
    <dbReference type="NCBI Taxonomy" id="2993939"/>
    <lineage>
        <taxon>Bacteria</taxon>
        <taxon>Pseudomonadati</taxon>
        <taxon>Bacteroidota</taxon>
        <taxon>Flavobacteriia</taxon>
        <taxon>Flavobacteriales</taxon>
        <taxon>Flavobacteriaceae</taxon>
        <taxon>Lentiprolixibacter</taxon>
    </lineage>
</organism>
<dbReference type="PROSITE" id="PS51257">
    <property type="entry name" value="PROKAR_LIPOPROTEIN"/>
    <property type="match status" value="1"/>
</dbReference>
<accession>A0AAE3MJK0</accession>
<gene>
    <name evidence="2" type="ORF">OO016_04625</name>
</gene>
<sequence>MKKVIYYAIFVLLLAACSGEQKQVSEEDMAAQAEKESALALQAIEEINATVPALILEGKFEEAGKYFAPDVVQMISGQPPINSREAWIEAQRQAAAIGEWNLELEVLNFEYLGDRAVERGRGVQTFTANENSPMPSMQMTGDYLVMWKKTDEGWQIQYDYVVIAPPEAPME</sequence>
<evidence type="ECO:0000313" key="2">
    <source>
        <dbReference type="EMBL" id="MCX2718880.1"/>
    </source>
</evidence>